<name>A0A087TAD5_STEMI</name>
<dbReference type="PANTHER" id="PTHR46786">
    <property type="entry name" value="ZINC FINGER MATRIN-TYPE PROTEIN 3"/>
    <property type="match status" value="1"/>
</dbReference>
<dbReference type="SMART" id="SM00451">
    <property type="entry name" value="ZnF_U1"/>
    <property type="match status" value="5"/>
</dbReference>
<feature type="non-terminal residue" evidence="3">
    <location>
        <position position="505"/>
    </location>
</feature>
<dbReference type="InterPro" id="IPR052644">
    <property type="entry name" value="ZMAT3"/>
</dbReference>
<dbReference type="InterPro" id="IPR003604">
    <property type="entry name" value="Matrin/U1-like-C_Znf_C2H2"/>
</dbReference>
<dbReference type="PROSITE" id="PS00028">
    <property type="entry name" value="ZINC_FINGER_C2H2_1"/>
    <property type="match status" value="3"/>
</dbReference>
<feature type="region of interest" description="Disordered" evidence="1">
    <location>
        <begin position="197"/>
        <end position="216"/>
    </location>
</feature>
<protein>
    <recommendedName>
        <fullName evidence="2">C2H2-type domain-containing protein</fullName>
    </recommendedName>
</protein>
<dbReference type="GO" id="GO:0003676">
    <property type="term" value="F:nucleic acid binding"/>
    <property type="evidence" value="ECO:0007669"/>
    <property type="project" value="InterPro"/>
</dbReference>
<dbReference type="SMART" id="SM00355">
    <property type="entry name" value="ZnF_C2H2"/>
    <property type="match status" value="5"/>
</dbReference>
<feature type="compositionally biased region" description="Polar residues" evidence="1">
    <location>
        <begin position="197"/>
        <end position="208"/>
    </location>
</feature>
<feature type="compositionally biased region" description="Basic and acidic residues" evidence="1">
    <location>
        <begin position="295"/>
        <end position="307"/>
    </location>
</feature>
<organism evidence="3 4">
    <name type="scientific">Stegodyphus mimosarum</name>
    <name type="common">African social velvet spider</name>
    <dbReference type="NCBI Taxonomy" id="407821"/>
    <lineage>
        <taxon>Eukaryota</taxon>
        <taxon>Metazoa</taxon>
        <taxon>Ecdysozoa</taxon>
        <taxon>Arthropoda</taxon>
        <taxon>Chelicerata</taxon>
        <taxon>Arachnida</taxon>
        <taxon>Araneae</taxon>
        <taxon>Araneomorphae</taxon>
        <taxon>Entelegynae</taxon>
        <taxon>Eresoidea</taxon>
        <taxon>Eresidae</taxon>
        <taxon>Stegodyphus</taxon>
    </lineage>
</organism>
<sequence length="505" mass="57229">MEQSFQCSICKTSYSELRYLLEHFESLEHADIIRKNSKEANDKNAVLSEQYLSETDNGIPVRDDRIIADDQNPIFPQTVPSQLCNTSSTAYYSFCDICQKHFSGLEPYQQHIVSAAHMKKCLLQNCSLGSNKSSKGNTNVLACEICNKNFSGPVPYQQHLNSEVHKKKLNSQLLLEKVKEMAENKCDNIAKDLLHSSLPNSSDMASSEDTNHNDLNKTTKVNNDVLKDDMVNTVVCPKWYCITCHKQCSGPIPYEQHMSSELHRKNMRRIEDQSYFPKMLQNKTQDNETPPADLSQKRREESNDNEKNLNLQDLNTFSPSWYCNICQKQCTGPVPFQQHMSSNVHRKNQLKAEITAQLQATQGNHTETSKTDSSSCQPESNFTEKLSSFYQKGVAMENVPMSLENKTENIVSPSTSSIQSKHSIDDPSLQNVAALSLKNSDTCTSNDNLNFDNQEKNYCQKDLSSAILPNATVMKENKIINSINVSVKDTDKENNFRNESRKETE</sequence>
<feature type="region of interest" description="Disordered" evidence="1">
    <location>
        <begin position="281"/>
        <end position="311"/>
    </location>
</feature>
<dbReference type="Pfam" id="PF25095">
    <property type="entry name" value="C2H2-zf_KIN17"/>
    <property type="match status" value="1"/>
</dbReference>
<dbReference type="EMBL" id="KK114277">
    <property type="protein sequence ID" value="KFM62074.1"/>
    <property type="molecule type" value="Genomic_DNA"/>
</dbReference>
<gene>
    <name evidence="3" type="ORF">X975_13850</name>
</gene>
<evidence type="ECO:0000256" key="1">
    <source>
        <dbReference type="SAM" id="MobiDB-lite"/>
    </source>
</evidence>
<dbReference type="AlphaFoldDB" id="A0A087TAD5"/>
<proteinExistence type="predicted"/>
<dbReference type="Pfam" id="PF12874">
    <property type="entry name" value="zf-met"/>
    <property type="match status" value="2"/>
</dbReference>
<dbReference type="OMA" id="NFRNESR"/>
<dbReference type="PANTHER" id="PTHR46786:SF1">
    <property type="entry name" value="ZINC FINGER MATRIN-TYPE PROTEIN 3"/>
    <property type="match status" value="1"/>
</dbReference>
<evidence type="ECO:0000313" key="4">
    <source>
        <dbReference type="Proteomes" id="UP000054359"/>
    </source>
</evidence>
<feature type="domain" description="C2H2-type" evidence="2">
    <location>
        <begin position="143"/>
        <end position="165"/>
    </location>
</feature>
<dbReference type="SUPFAM" id="SSF57667">
    <property type="entry name" value="beta-beta-alpha zinc fingers"/>
    <property type="match status" value="3"/>
</dbReference>
<dbReference type="Gene3D" id="3.30.160.60">
    <property type="entry name" value="Classic Zinc Finger"/>
    <property type="match status" value="4"/>
</dbReference>
<feature type="domain" description="C2H2-type" evidence="2">
    <location>
        <begin position="323"/>
        <end position="345"/>
    </location>
</feature>
<feature type="domain" description="C2H2-type" evidence="2">
    <location>
        <begin position="7"/>
        <end position="29"/>
    </location>
</feature>
<evidence type="ECO:0000313" key="3">
    <source>
        <dbReference type="EMBL" id="KFM62074.1"/>
    </source>
</evidence>
<dbReference type="Proteomes" id="UP000054359">
    <property type="component" value="Unassembled WGS sequence"/>
</dbReference>
<dbReference type="OrthoDB" id="6436350at2759"/>
<feature type="region of interest" description="Disordered" evidence="1">
    <location>
        <begin position="361"/>
        <end position="380"/>
    </location>
</feature>
<dbReference type="STRING" id="407821.A0A087TAD5"/>
<keyword evidence="4" id="KW-1185">Reference proteome</keyword>
<reference evidence="3 4" key="1">
    <citation type="submission" date="2013-11" db="EMBL/GenBank/DDBJ databases">
        <title>Genome sequencing of Stegodyphus mimosarum.</title>
        <authorList>
            <person name="Bechsgaard J."/>
        </authorList>
    </citation>
    <scope>NUCLEOTIDE SEQUENCE [LARGE SCALE GENOMIC DNA]</scope>
</reference>
<dbReference type="GO" id="GO:0008270">
    <property type="term" value="F:zinc ion binding"/>
    <property type="evidence" value="ECO:0007669"/>
    <property type="project" value="InterPro"/>
</dbReference>
<accession>A0A087TAD5</accession>
<evidence type="ECO:0000259" key="2">
    <source>
        <dbReference type="PROSITE" id="PS00028"/>
    </source>
</evidence>
<dbReference type="InterPro" id="IPR056767">
    <property type="entry name" value="C2H2-Znf_KIN17"/>
</dbReference>
<dbReference type="InterPro" id="IPR013087">
    <property type="entry name" value="Znf_C2H2_type"/>
</dbReference>
<dbReference type="InterPro" id="IPR036236">
    <property type="entry name" value="Znf_C2H2_sf"/>
</dbReference>